<organism evidence="4 5">
    <name type="scientific">Pseudosporangium ferrugineum</name>
    <dbReference type="NCBI Taxonomy" id="439699"/>
    <lineage>
        <taxon>Bacteria</taxon>
        <taxon>Bacillati</taxon>
        <taxon>Actinomycetota</taxon>
        <taxon>Actinomycetes</taxon>
        <taxon>Micromonosporales</taxon>
        <taxon>Micromonosporaceae</taxon>
        <taxon>Pseudosporangium</taxon>
    </lineage>
</organism>
<dbReference type="Gene3D" id="2.60.40.290">
    <property type="match status" value="1"/>
</dbReference>
<dbReference type="RefSeq" id="WP_158277875.1">
    <property type="nucleotide sequence ID" value="NZ_PVZG01000022.1"/>
</dbReference>
<dbReference type="AlphaFoldDB" id="A0A2T0RI30"/>
<dbReference type="SMART" id="SM00637">
    <property type="entry name" value="CBD_II"/>
    <property type="match status" value="1"/>
</dbReference>
<dbReference type="GO" id="GO:0005975">
    <property type="term" value="P:carbohydrate metabolic process"/>
    <property type="evidence" value="ECO:0007669"/>
    <property type="project" value="InterPro"/>
</dbReference>
<evidence type="ECO:0000256" key="2">
    <source>
        <dbReference type="SAM" id="Phobius"/>
    </source>
</evidence>
<dbReference type="InterPro" id="IPR001919">
    <property type="entry name" value="CBD2"/>
</dbReference>
<feature type="domain" description="CBM2" evidence="3">
    <location>
        <begin position="143"/>
        <end position="256"/>
    </location>
</feature>
<feature type="region of interest" description="Disordered" evidence="1">
    <location>
        <begin position="74"/>
        <end position="142"/>
    </location>
</feature>
<keyword evidence="5" id="KW-1185">Reference proteome</keyword>
<feature type="compositionally biased region" description="Low complexity" evidence="1">
    <location>
        <begin position="96"/>
        <end position="136"/>
    </location>
</feature>
<gene>
    <name evidence="4" type="ORF">CLV70_12248</name>
</gene>
<evidence type="ECO:0000313" key="5">
    <source>
        <dbReference type="Proteomes" id="UP000239209"/>
    </source>
</evidence>
<evidence type="ECO:0000259" key="3">
    <source>
        <dbReference type="PROSITE" id="PS51173"/>
    </source>
</evidence>
<dbReference type="OrthoDB" id="3385673at2"/>
<dbReference type="InterPro" id="IPR008965">
    <property type="entry name" value="CBM2/CBM3_carb-bd_dom_sf"/>
</dbReference>
<proteinExistence type="predicted"/>
<protein>
    <submittedName>
        <fullName evidence="4">Cellulose binding domain-containing protein</fullName>
    </submittedName>
</protein>
<reference evidence="4 5" key="1">
    <citation type="submission" date="2018-03" db="EMBL/GenBank/DDBJ databases">
        <title>Genomic Encyclopedia of Archaeal and Bacterial Type Strains, Phase II (KMG-II): from individual species to whole genera.</title>
        <authorList>
            <person name="Goeker M."/>
        </authorList>
    </citation>
    <scope>NUCLEOTIDE SEQUENCE [LARGE SCALE GENOMIC DNA]</scope>
    <source>
        <strain evidence="4 5">DSM 45348</strain>
    </source>
</reference>
<keyword evidence="2" id="KW-0812">Transmembrane</keyword>
<name>A0A2T0RI30_9ACTN</name>
<keyword evidence="2" id="KW-0472">Membrane</keyword>
<evidence type="ECO:0000256" key="1">
    <source>
        <dbReference type="SAM" id="MobiDB-lite"/>
    </source>
</evidence>
<dbReference type="Pfam" id="PF00553">
    <property type="entry name" value="CBM_2"/>
    <property type="match status" value="1"/>
</dbReference>
<sequence length="264" mass="26337">MSEPPRRERRSPMVVLLDAAMKLAVSAQAGPQPRLEPAGQARRTARTWLVLGALLAIGGTIAVVTVLLQGPDDLSSLPPHTPARTTVAGDTSSSESASALPATSGATGTAPAPGTAPTTAAPGAGPSAPLLPPTSSRPTERATVPSAVALTARYSAANGTGLLGYRAEVAVANPGTAGHDGWELTLTLPRPTLQIAAVSGATARQDGATWTFAPDATTRSVPAGGSVVVSFEVRGATLLDAAPQACQIDGRRCAGVGPTDPPPA</sequence>
<comment type="caution">
    <text evidence="4">The sequence shown here is derived from an EMBL/GenBank/DDBJ whole genome shotgun (WGS) entry which is preliminary data.</text>
</comment>
<dbReference type="PROSITE" id="PS51173">
    <property type="entry name" value="CBM2"/>
    <property type="match status" value="1"/>
</dbReference>
<dbReference type="Proteomes" id="UP000239209">
    <property type="component" value="Unassembled WGS sequence"/>
</dbReference>
<dbReference type="EMBL" id="PVZG01000022">
    <property type="protein sequence ID" value="PRY20809.1"/>
    <property type="molecule type" value="Genomic_DNA"/>
</dbReference>
<accession>A0A2T0RI30</accession>
<dbReference type="SUPFAM" id="SSF49384">
    <property type="entry name" value="Carbohydrate-binding domain"/>
    <property type="match status" value="1"/>
</dbReference>
<dbReference type="GO" id="GO:0004553">
    <property type="term" value="F:hydrolase activity, hydrolyzing O-glycosyl compounds"/>
    <property type="evidence" value="ECO:0007669"/>
    <property type="project" value="InterPro"/>
</dbReference>
<dbReference type="InterPro" id="IPR012291">
    <property type="entry name" value="CBM2_carb-bd_dom_sf"/>
</dbReference>
<evidence type="ECO:0000313" key="4">
    <source>
        <dbReference type="EMBL" id="PRY20809.1"/>
    </source>
</evidence>
<keyword evidence="2" id="KW-1133">Transmembrane helix</keyword>
<dbReference type="GO" id="GO:0030247">
    <property type="term" value="F:polysaccharide binding"/>
    <property type="evidence" value="ECO:0007669"/>
    <property type="project" value="UniProtKB-UniRule"/>
</dbReference>
<feature type="transmembrane region" description="Helical" evidence="2">
    <location>
        <begin position="45"/>
        <end position="68"/>
    </location>
</feature>